<dbReference type="EMBL" id="AB366653">
    <property type="protein sequence ID" value="BAG41463.1"/>
    <property type="molecule type" value="Genomic_DNA"/>
</dbReference>
<dbReference type="KEGG" id="vg:6369777"/>
<keyword evidence="2" id="KW-1185">Reference proteome</keyword>
<dbReference type="RefSeq" id="YP_001949893.1">
    <property type="nucleotide sequence ID" value="NC_010811.2"/>
</dbReference>
<accession>B2ZXN8</accession>
<dbReference type="GeneID" id="6369777"/>
<name>B2ZXN8_9CAUD</name>
<proteinExistence type="predicted"/>
<reference evidence="1 2" key="1">
    <citation type="journal article" date="2010" name="Virology">
        <title>A jumbo phage infecting the phytopathogen Ralstonia solanacearum defines a new lineage of the Myoviridae family.</title>
        <authorList>
            <person name="Yamada T."/>
            <person name="Satoh S."/>
            <person name="Ishikawa H."/>
            <person name="Fujiwara A."/>
            <person name="Kawasaki T."/>
            <person name="Fujie M."/>
            <person name="Ogata H."/>
        </authorList>
    </citation>
    <scope>NUCLEOTIDE SEQUENCE [LARGE SCALE GENOMIC DNA]</scope>
</reference>
<organism evidence="1 2">
    <name type="scientific">Ralstonia phage phiRSL1</name>
    <dbReference type="NCBI Taxonomy" id="1980924"/>
    <lineage>
        <taxon>Viruses</taxon>
        <taxon>Duplodnaviria</taxon>
        <taxon>Heunggongvirae</taxon>
        <taxon>Uroviricota</taxon>
        <taxon>Caudoviricetes</taxon>
        <taxon>Mieseafarmvirus</taxon>
        <taxon>Mieseafarmvirus RSL1</taxon>
    </lineage>
</organism>
<evidence type="ECO:0000313" key="1">
    <source>
        <dbReference type="EMBL" id="BAG41463.1"/>
    </source>
</evidence>
<dbReference type="Proteomes" id="UP000001034">
    <property type="component" value="Segment"/>
</dbReference>
<protein>
    <submittedName>
        <fullName evidence="1">Uncharacterized protein</fullName>
    </submittedName>
</protein>
<sequence length="136" mass="15533">MATFITQLRKQHPGLSMQKAFGNNVRISRGSKVALVSVFSNSVEFSSYNGRFGDQELKHRERVRDPEALRTLITEFFGPSPASQIKRLKARNAKIKDLLVKYRDWNASGGGYTGRIDRLRQQLRTNKILLRGLRAK</sequence>
<evidence type="ECO:0000313" key="2">
    <source>
        <dbReference type="Proteomes" id="UP000001034"/>
    </source>
</evidence>